<keyword evidence="2" id="KW-0732">Signal</keyword>
<sequence>MSLLMFDSILVLTTGSGAGIFFGNLPTTADGPIEEGHEINSYNSIGDYVFISANRISPMFDLHSPSLHINASFPGSAIAMHLALRSIMLEEVDQALVPGSSNRFDASAGGYTRADSAAAVFINWVDPAFEDGDVVYAAIIGNAT</sequence>
<reference evidence="5" key="2">
    <citation type="submission" date="2015-01" db="EMBL/GenBank/DDBJ databases">
        <title>Evolutionary Origins and Diversification of the Mycorrhizal Mutualists.</title>
        <authorList>
            <consortium name="DOE Joint Genome Institute"/>
            <consortium name="Mycorrhizal Genomics Consortium"/>
            <person name="Kohler A."/>
            <person name="Kuo A."/>
            <person name="Nagy L.G."/>
            <person name="Floudas D."/>
            <person name="Copeland A."/>
            <person name="Barry K.W."/>
            <person name="Cichocki N."/>
            <person name="Veneault-Fourrey C."/>
            <person name="LaButti K."/>
            <person name="Lindquist E.A."/>
            <person name="Lipzen A."/>
            <person name="Lundell T."/>
            <person name="Morin E."/>
            <person name="Murat C."/>
            <person name="Riley R."/>
            <person name="Ohm R."/>
            <person name="Sun H."/>
            <person name="Tunlid A."/>
            <person name="Henrissat B."/>
            <person name="Grigoriev I.V."/>
            <person name="Hibbett D.S."/>
            <person name="Martin F."/>
        </authorList>
    </citation>
    <scope>NUCLEOTIDE SEQUENCE [LARGE SCALE GENOMIC DNA]</scope>
    <source>
        <strain evidence="5">Foug A</strain>
    </source>
</reference>
<organism evidence="4 5">
    <name type="scientific">Scleroderma citrinum Foug A</name>
    <dbReference type="NCBI Taxonomy" id="1036808"/>
    <lineage>
        <taxon>Eukaryota</taxon>
        <taxon>Fungi</taxon>
        <taxon>Dikarya</taxon>
        <taxon>Basidiomycota</taxon>
        <taxon>Agaricomycotina</taxon>
        <taxon>Agaricomycetes</taxon>
        <taxon>Agaricomycetidae</taxon>
        <taxon>Boletales</taxon>
        <taxon>Sclerodermatineae</taxon>
        <taxon>Sclerodermataceae</taxon>
        <taxon>Scleroderma</taxon>
    </lineage>
</organism>
<keyword evidence="5" id="KW-1185">Reference proteome</keyword>
<dbReference type="HOGENOM" id="CLU_1797623_0_0_1"/>
<reference evidence="4 5" key="1">
    <citation type="submission" date="2014-04" db="EMBL/GenBank/DDBJ databases">
        <authorList>
            <consortium name="DOE Joint Genome Institute"/>
            <person name="Kuo A."/>
            <person name="Kohler A."/>
            <person name="Nagy L.G."/>
            <person name="Floudas D."/>
            <person name="Copeland A."/>
            <person name="Barry K.W."/>
            <person name="Cichocki N."/>
            <person name="Veneault-Fourrey C."/>
            <person name="LaButti K."/>
            <person name="Lindquist E.A."/>
            <person name="Lipzen A."/>
            <person name="Lundell T."/>
            <person name="Morin E."/>
            <person name="Murat C."/>
            <person name="Sun H."/>
            <person name="Tunlid A."/>
            <person name="Henrissat B."/>
            <person name="Grigoriev I.V."/>
            <person name="Hibbett D.S."/>
            <person name="Martin F."/>
            <person name="Nordberg H.P."/>
            <person name="Cantor M.N."/>
            <person name="Hua S.X."/>
        </authorList>
    </citation>
    <scope>NUCLEOTIDE SEQUENCE [LARGE SCALE GENOMIC DNA]</scope>
    <source>
        <strain evidence="4 5">Foug A</strain>
    </source>
</reference>
<protein>
    <recommendedName>
        <fullName evidence="3">Beta-ketoacyl synthase-like N-terminal domain-containing protein</fullName>
    </recommendedName>
</protein>
<dbReference type="InterPro" id="IPR050444">
    <property type="entry name" value="Polyketide_Synthase"/>
</dbReference>
<keyword evidence="1" id="KW-0808">Transferase</keyword>
<dbReference type="STRING" id="1036808.A0A0C3A0B8"/>
<proteinExistence type="predicted"/>
<dbReference type="OrthoDB" id="329835at2759"/>
<evidence type="ECO:0000256" key="2">
    <source>
        <dbReference type="SAM" id="SignalP"/>
    </source>
</evidence>
<name>A0A0C3A0B8_9AGAM</name>
<dbReference type="Proteomes" id="UP000053989">
    <property type="component" value="Unassembled WGS sequence"/>
</dbReference>
<feature type="chain" id="PRO_5002160668" description="Beta-ketoacyl synthase-like N-terminal domain-containing protein" evidence="2">
    <location>
        <begin position="20"/>
        <end position="144"/>
    </location>
</feature>
<evidence type="ECO:0000256" key="1">
    <source>
        <dbReference type="ARBA" id="ARBA00022679"/>
    </source>
</evidence>
<feature type="domain" description="Beta-ketoacyl synthase-like N-terminal" evidence="3">
    <location>
        <begin position="39"/>
        <end position="101"/>
    </location>
</feature>
<dbReference type="SUPFAM" id="SSF53901">
    <property type="entry name" value="Thiolase-like"/>
    <property type="match status" value="1"/>
</dbReference>
<evidence type="ECO:0000259" key="3">
    <source>
        <dbReference type="Pfam" id="PF00109"/>
    </source>
</evidence>
<dbReference type="PANTHER" id="PTHR45681">
    <property type="entry name" value="POLYKETIDE SYNTHASE 44-RELATED"/>
    <property type="match status" value="1"/>
</dbReference>
<feature type="signal peptide" evidence="2">
    <location>
        <begin position="1"/>
        <end position="19"/>
    </location>
</feature>
<gene>
    <name evidence="4" type="ORF">SCLCIDRAFT_28271</name>
</gene>
<dbReference type="InterPro" id="IPR016039">
    <property type="entry name" value="Thiolase-like"/>
</dbReference>
<dbReference type="InterPro" id="IPR014030">
    <property type="entry name" value="Ketoacyl_synth_N"/>
</dbReference>
<dbReference type="PANTHER" id="PTHR45681:SF6">
    <property type="entry name" value="POLYKETIDE SYNTHASE 37"/>
    <property type="match status" value="1"/>
</dbReference>
<evidence type="ECO:0000313" key="4">
    <source>
        <dbReference type="EMBL" id="KIM58102.1"/>
    </source>
</evidence>
<dbReference type="AlphaFoldDB" id="A0A0C3A0B8"/>
<dbReference type="EMBL" id="KN822090">
    <property type="protein sequence ID" value="KIM58102.1"/>
    <property type="molecule type" value="Genomic_DNA"/>
</dbReference>
<dbReference type="GO" id="GO:0016746">
    <property type="term" value="F:acyltransferase activity"/>
    <property type="evidence" value="ECO:0007669"/>
    <property type="project" value="InterPro"/>
</dbReference>
<evidence type="ECO:0000313" key="5">
    <source>
        <dbReference type="Proteomes" id="UP000053989"/>
    </source>
</evidence>
<dbReference type="Pfam" id="PF00109">
    <property type="entry name" value="ketoacyl-synt"/>
    <property type="match status" value="1"/>
</dbReference>
<dbReference type="Gene3D" id="3.40.47.10">
    <property type="match status" value="1"/>
</dbReference>
<dbReference type="InParanoid" id="A0A0C3A0B8"/>
<accession>A0A0C3A0B8</accession>